<evidence type="ECO:0000313" key="1">
    <source>
        <dbReference type="EMBL" id="HAC29504.1"/>
    </source>
</evidence>
<reference evidence="1 2" key="1">
    <citation type="journal article" date="2018" name="Nat. Biotechnol.">
        <title>A standardized bacterial taxonomy based on genome phylogeny substantially revises the tree of life.</title>
        <authorList>
            <person name="Parks D.H."/>
            <person name="Chuvochina M."/>
            <person name="Waite D.W."/>
            <person name="Rinke C."/>
            <person name="Skarshewski A."/>
            <person name="Chaumeil P.A."/>
            <person name="Hugenholtz P."/>
        </authorList>
    </citation>
    <scope>NUCLEOTIDE SEQUENCE [LARGE SCALE GENOMIC DNA]</scope>
    <source>
        <strain evidence="1">UBA9049</strain>
    </source>
</reference>
<dbReference type="AlphaFoldDB" id="A0A3B8WH21"/>
<accession>A0A3B8WH21</accession>
<protein>
    <submittedName>
        <fullName evidence="1">Uncharacterized protein</fullName>
    </submittedName>
</protein>
<dbReference type="Proteomes" id="UP000261325">
    <property type="component" value="Unassembled WGS sequence"/>
</dbReference>
<name>A0A3B8WH21_MARNT</name>
<comment type="caution">
    <text evidence="1">The sequence shown here is derived from an EMBL/GenBank/DDBJ whole genome shotgun (WGS) entry which is preliminary data.</text>
</comment>
<proteinExistence type="predicted"/>
<dbReference type="EMBL" id="DLYI01000225">
    <property type="protein sequence ID" value="HAC29504.1"/>
    <property type="molecule type" value="Genomic_DNA"/>
</dbReference>
<gene>
    <name evidence="1" type="ORF">DCF82_17110</name>
</gene>
<evidence type="ECO:0000313" key="2">
    <source>
        <dbReference type="Proteomes" id="UP000261325"/>
    </source>
</evidence>
<sequence length="71" mass="8194">MGITFVGLQQPRCIQGATMVFITKRQRPVGPEIERTAESQQYLWAHMAHEHSEFCIVRKQLGPVRTTRLMP</sequence>
<organism evidence="1 2">
    <name type="scientific">Marinobacter nauticus</name>
    <name type="common">Marinobacter hydrocarbonoclasticus</name>
    <name type="synonym">Marinobacter aquaeolei</name>
    <dbReference type="NCBI Taxonomy" id="2743"/>
    <lineage>
        <taxon>Bacteria</taxon>
        <taxon>Pseudomonadati</taxon>
        <taxon>Pseudomonadota</taxon>
        <taxon>Gammaproteobacteria</taxon>
        <taxon>Pseudomonadales</taxon>
        <taxon>Marinobacteraceae</taxon>
        <taxon>Marinobacter</taxon>
    </lineage>
</organism>